<dbReference type="SMART" id="SM00906">
    <property type="entry name" value="Fungal_trans"/>
    <property type="match status" value="1"/>
</dbReference>
<dbReference type="PANTHER" id="PTHR46910">
    <property type="entry name" value="TRANSCRIPTION FACTOR PDR1"/>
    <property type="match status" value="1"/>
</dbReference>
<keyword evidence="1" id="KW-0479">Metal-binding</keyword>
<dbReference type="SUPFAM" id="SSF57701">
    <property type="entry name" value="Zn2/Cys6 DNA-binding domain"/>
    <property type="match status" value="1"/>
</dbReference>
<name>A0A9W9DFH3_9AGAR</name>
<evidence type="ECO:0000259" key="5">
    <source>
        <dbReference type="PROSITE" id="PS50048"/>
    </source>
</evidence>
<feature type="region of interest" description="Disordered" evidence="3">
    <location>
        <begin position="706"/>
        <end position="782"/>
    </location>
</feature>
<dbReference type="InterPro" id="IPR036864">
    <property type="entry name" value="Zn2-C6_fun-type_DNA-bd_sf"/>
</dbReference>
<sequence length="939" mass="105961">MSEGEEQVLYKKRRLQNSCDHCKIRKQRCDSASRPGNICSSCIAFQVECTHLAASARKKRGPPKGTPRGQRSAKSVVSSILSGTYQPPTEPAAINKVLFHLAEHIQTLDEEVSALRLRLSQLTTSTSSTLSVFSPTQDSTSRISPEETLLAVNRLQLVSNPPPGSYLDSDVHAIEGLSEHLQRLTFANAKDRHFGGSSSLMLVKTAIDIKNEYSNSSISSSNEDSSKEQNDYEGVESDYKRPEFWIIHPWQNLPEDDTPPFVFPDADLINSLASLYFTHVNASFPILHEPSFLRSISLDLHREDRHFGALVLAVCSLGARFSHDERIYEDGVNQSHEMGSTHGASEQSIGWKWIRQIQPVRRTFTAPPSLYEIQLYQIYVFFMQSSSTPEICWILVSIGVRFAQDVGAHRKKQHDAKPTVESELWKRAFWMLYVMDIFTSAFLGRPRSIGIEDFDIDLPIDCDDEYWENPDNPDQTFQQPPGKPSRVSYVVRLIKLMDILGLAMRTIYSIRRSDMWTTMGLTALQWNEKTVAELDSSLNKWIDELPQHLRWDPSREDSEHFRQSVMLYTTYYWVQIQIHRPFIARPGEDSVLSFPSLAICANAARSCCHVMEVQRRRNAGLLAMPNLLMALFNASIVLLVNVWRGRRLRGTGRDARKELVDVYRCIDLLSLHENRWQQAGRFHDILREIIAISHFHDDQCPPDTGPCSIKRSLEAASDDTAEDSSSVRARGSNTLEEHCDRQISSAQASTTNHNSMDPATLPRWMQSPPFQSSGTHNDTDFASMSLLPTHSSELGSLPIYESFTDWSMDEQWSFDAGTSSFNSQQTWSNTDPHIHASMTMSTQSATSLLHNRSSSYSPMLVFDSLNTTSLEIESRPTFTAPLFSPAGGSAISQDVTGTVSDNADVLRNQDTNPNDPGWDDWGEYMANVDEVLQSMNPRL</sequence>
<dbReference type="PROSITE" id="PS50048">
    <property type="entry name" value="ZN2_CY6_FUNGAL_2"/>
    <property type="match status" value="1"/>
</dbReference>
<feature type="compositionally biased region" description="Polar residues" evidence="3">
    <location>
        <begin position="768"/>
        <end position="782"/>
    </location>
</feature>
<keyword evidence="4" id="KW-0472">Membrane</keyword>
<dbReference type="GO" id="GO:0008270">
    <property type="term" value="F:zinc ion binding"/>
    <property type="evidence" value="ECO:0007669"/>
    <property type="project" value="InterPro"/>
</dbReference>
<evidence type="ECO:0000256" key="2">
    <source>
        <dbReference type="ARBA" id="ARBA00023242"/>
    </source>
</evidence>
<dbReference type="GO" id="GO:0006351">
    <property type="term" value="P:DNA-templated transcription"/>
    <property type="evidence" value="ECO:0007669"/>
    <property type="project" value="InterPro"/>
</dbReference>
<feature type="region of interest" description="Disordered" evidence="3">
    <location>
        <begin position="56"/>
        <end position="75"/>
    </location>
</feature>
<evidence type="ECO:0000256" key="4">
    <source>
        <dbReference type="SAM" id="Phobius"/>
    </source>
</evidence>
<protein>
    <submittedName>
        <fullName evidence="6">Fungal-specific transcription factor domain-containing protein</fullName>
    </submittedName>
</protein>
<dbReference type="InterPro" id="IPR050987">
    <property type="entry name" value="AtrR-like"/>
</dbReference>
<feature type="domain" description="Zn(2)-C6 fungal-type" evidence="5">
    <location>
        <begin position="18"/>
        <end position="51"/>
    </location>
</feature>
<proteinExistence type="predicted"/>
<dbReference type="InterPro" id="IPR001138">
    <property type="entry name" value="Zn2Cys6_DnaBD"/>
</dbReference>
<comment type="caution">
    <text evidence="6">The sequence shown here is derived from an EMBL/GenBank/DDBJ whole genome shotgun (WGS) entry which is preliminary data.</text>
</comment>
<evidence type="ECO:0000256" key="1">
    <source>
        <dbReference type="ARBA" id="ARBA00022723"/>
    </source>
</evidence>
<keyword evidence="2" id="KW-0539">Nucleus</keyword>
<dbReference type="Proteomes" id="UP001150238">
    <property type="component" value="Unassembled WGS sequence"/>
</dbReference>
<dbReference type="PANTHER" id="PTHR46910:SF38">
    <property type="entry name" value="ZN(2)-C6 FUNGAL-TYPE DOMAIN-CONTAINING PROTEIN"/>
    <property type="match status" value="1"/>
</dbReference>
<keyword evidence="4" id="KW-0812">Transmembrane</keyword>
<dbReference type="Pfam" id="PF00172">
    <property type="entry name" value="Zn_clus"/>
    <property type="match status" value="1"/>
</dbReference>
<feature type="transmembrane region" description="Helical" evidence="4">
    <location>
        <begin position="621"/>
        <end position="643"/>
    </location>
</feature>
<dbReference type="GO" id="GO:0003677">
    <property type="term" value="F:DNA binding"/>
    <property type="evidence" value="ECO:0007669"/>
    <property type="project" value="InterPro"/>
</dbReference>
<dbReference type="SMART" id="SM00066">
    <property type="entry name" value="GAL4"/>
    <property type="match status" value="1"/>
</dbReference>
<reference evidence="6" key="1">
    <citation type="submission" date="2022-08" db="EMBL/GenBank/DDBJ databases">
        <authorList>
            <consortium name="DOE Joint Genome Institute"/>
            <person name="Min B."/>
            <person name="Riley R."/>
            <person name="Sierra-Patev S."/>
            <person name="Naranjo-Ortiz M."/>
            <person name="Looney B."/>
            <person name="Konkel Z."/>
            <person name="Slot J.C."/>
            <person name="Sakamoto Y."/>
            <person name="Steenwyk J.L."/>
            <person name="Rokas A."/>
            <person name="Carro J."/>
            <person name="Camarero S."/>
            <person name="Ferreira P."/>
            <person name="Molpeceres G."/>
            <person name="Ruiz-Duenas F.J."/>
            <person name="Serrano A."/>
            <person name="Henrissat B."/>
            <person name="Drula E."/>
            <person name="Hughes K.W."/>
            <person name="Mata J.L."/>
            <person name="Ishikawa N.K."/>
            <person name="Vargas-Isla R."/>
            <person name="Ushijima S."/>
            <person name="Smith C.A."/>
            <person name="Ahrendt S."/>
            <person name="Andreopoulos W."/>
            <person name="He G."/>
            <person name="Labutti K."/>
            <person name="Lipzen A."/>
            <person name="Ng V."/>
            <person name="Sandor L."/>
            <person name="Barry K."/>
            <person name="Martinez A.T."/>
            <person name="Xiao Y."/>
            <person name="Gibbons J.G."/>
            <person name="Terashima K."/>
            <person name="Hibbett D.S."/>
            <person name="Grigoriev I.V."/>
        </authorList>
    </citation>
    <scope>NUCLEOTIDE SEQUENCE</scope>
    <source>
        <strain evidence="6">Sp2 HRB7682 ss15</strain>
    </source>
</reference>
<organism evidence="6 7">
    <name type="scientific">Lentinula lateritia</name>
    <dbReference type="NCBI Taxonomy" id="40482"/>
    <lineage>
        <taxon>Eukaryota</taxon>
        <taxon>Fungi</taxon>
        <taxon>Dikarya</taxon>
        <taxon>Basidiomycota</taxon>
        <taxon>Agaricomycotina</taxon>
        <taxon>Agaricomycetes</taxon>
        <taxon>Agaricomycetidae</taxon>
        <taxon>Agaricales</taxon>
        <taxon>Marasmiineae</taxon>
        <taxon>Omphalotaceae</taxon>
        <taxon>Lentinula</taxon>
    </lineage>
</organism>
<reference evidence="6" key="2">
    <citation type="journal article" date="2023" name="Proc. Natl. Acad. Sci. U.S.A.">
        <title>A global phylogenomic analysis of the shiitake genus Lentinula.</title>
        <authorList>
            <person name="Sierra-Patev S."/>
            <person name="Min B."/>
            <person name="Naranjo-Ortiz M."/>
            <person name="Looney B."/>
            <person name="Konkel Z."/>
            <person name="Slot J.C."/>
            <person name="Sakamoto Y."/>
            <person name="Steenwyk J.L."/>
            <person name="Rokas A."/>
            <person name="Carro J."/>
            <person name="Camarero S."/>
            <person name="Ferreira P."/>
            <person name="Molpeceres G."/>
            <person name="Ruiz-Duenas F.J."/>
            <person name="Serrano A."/>
            <person name="Henrissat B."/>
            <person name="Drula E."/>
            <person name="Hughes K.W."/>
            <person name="Mata J.L."/>
            <person name="Ishikawa N.K."/>
            <person name="Vargas-Isla R."/>
            <person name="Ushijima S."/>
            <person name="Smith C.A."/>
            <person name="Donoghue J."/>
            <person name="Ahrendt S."/>
            <person name="Andreopoulos W."/>
            <person name="He G."/>
            <person name="LaButti K."/>
            <person name="Lipzen A."/>
            <person name="Ng V."/>
            <person name="Riley R."/>
            <person name="Sandor L."/>
            <person name="Barry K."/>
            <person name="Martinez A.T."/>
            <person name="Xiao Y."/>
            <person name="Gibbons J.G."/>
            <person name="Terashima K."/>
            <person name="Grigoriev I.V."/>
            <person name="Hibbett D."/>
        </authorList>
    </citation>
    <scope>NUCLEOTIDE SEQUENCE</scope>
    <source>
        <strain evidence="6">Sp2 HRB7682 ss15</strain>
    </source>
</reference>
<dbReference type="CDD" id="cd00067">
    <property type="entry name" value="GAL4"/>
    <property type="match status" value="1"/>
</dbReference>
<accession>A0A9W9DFH3</accession>
<gene>
    <name evidence="6" type="ORF">C8J55DRAFT_526934</name>
</gene>
<dbReference type="CDD" id="cd12148">
    <property type="entry name" value="fungal_TF_MHR"/>
    <property type="match status" value="1"/>
</dbReference>
<dbReference type="InterPro" id="IPR007219">
    <property type="entry name" value="XnlR_reg_dom"/>
</dbReference>
<evidence type="ECO:0000256" key="3">
    <source>
        <dbReference type="SAM" id="MobiDB-lite"/>
    </source>
</evidence>
<dbReference type="Gene3D" id="4.10.240.10">
    <property type="entry name" value="Zn(2)-C6 fungal-type DNA-binding domain"/>
    <property type="match status" value="1"/>
</dbReference>
<dbReference type="GO" id="GO:0000981">
    <property type="term" value="F:DNA-binding transcription factor activity, RNA polymerase II-specific"/>
    <property type="evidence" value="ECO:0007669"/>
    <property type="project" value="InterPro"/>
</dbReference>
<feature type="compositionally biased region" description="Polar residues" evidence="3">
    <location>
        <begin position="742"/>
        <end position="757"/>
    </location>
</feature>
<dbReference type="PROSITE" id="PS00463">
    <property type="entry name" value="ZN2_CY6_FUNGAL_1"/>
    <property type="match status" value="1"/>
</dbReference>
<evidence type="ECO:0000313" key="6">
    <source>
        <dbReference type="EMBL" id="KAJ4466650.1"/>
    </source>
</evidence>
<dbReference type="Pfam" id="PF04082">
    <property type="entry name" value="Fungal_trans"/>
    <property type="match status" value="1"/>
</dbReference>
<dbReference type="AlphaFoldDB" id="A0A9W9DFH3"/>
<evidence type="ECO:0000313" key="7">
    <source>
        <dbReference type="Proteomes" id="UP001150238"/>
    </source>
</evidence>
<keyword evidence="4" id="KW-1133">Transmembrane helix</keyword>
<dbReference type="EMBL" id="JANVFS010000044">
    <property type="protein sequence ID" value="KAJ4466650.1"/>
    <property type="molecule type" value="Genomic_DNA"/>
</dbReference>